<proteinExistence type="predicted"/>
<sequence>MEELKMVRKRVRDEYGSPEFGINSPAVKRLRDNLLDSLDDASEICASDQDLDSFIKSFEEEITASPSAAAEVADVLSDSGESRPDLGYLLGASDDELGIPPPTSGDLSTELVRVDSDPTHFGCEFWEIPDYDAFGSGFEEMGSYNGEYPALDGLFDNSDLGLGSGEYPWRPETMPAQ</sequence>
<reference evidence="3" key="1">
    <citation type="journal article" date="2024" name="IScience">
        <title>Strigolactones Initiate the Formation of Haustorium-like Structures in Castilleja.</title>
        <authorList>
            <person name="Buerger M."/>
            <person name="Peterson D."/>
            <person name="Chory J."/>
        </authorList>
    </citation>
    <scope>NUCLEOTIDE SEQUENCE [LARGE SCALE GENOMIC DNA]</scope>
</reference>
<feature type="region of interest" description="Disordered" evidence="1">
    <location>
        <begin position="73"/>
        <end position="107"/>
    </location>
</feature>
<dbReference type="PANTHER" id="PTHR34539">
    <property type="entry name" value="T6J4.11 PROTEIN"/>
    <property type="match status" value="1"/>
</dbReference>
<evidence type="ECO:0000256" key="1">
    <source>
        <dbReference type="SAM" id="MobiDB-lite"/>
    </source>
</evidence>
<evidence type="ECO:0000313" key="3">
    <source>
        <dbReference type="Proteomes" id="UP001632038"/>
    </source>
</evidence>
<evidence type="ECO:0000313" key="2">
    <source>
        <dbReference type="EMBL" id="KAL3654398.1"/>
    </source>
</evidence>
<keyword evidence="3" id="KW-1185">Reference proteome</keyword>
<dbReference type="PANTHER" id="PTHR34539:SF19">
    <property type="entry name" value="T6J4.11 PROTEIN"/>
    <property type="match status" value="1"/>
</dbReference>
<protein>
    <submittedName>
        <fullName evidence="2">Uncharacterized protein</fullName>
    </submittedName>
</protein>
<dbReference type="AlphaFoldDB" id="A0ABD3EJ16"/>
<accession>A0ABD3EJ16</accession>
<gene>
    <name evidence="2" type="ORF">CASFOL_004079</name>
</gene>
<name>A0ABD3EJ16_9LAMI</name>
<organism evidence="2 3">
    <name type="scientific">Castilleja foliolosa</name>
    <dbReference type="NCBI Taxonomy" id="1961234"/>
    <lineage>
        <taxon>Eukaryota</taxon>
        <taxon>Viridiplantae</taxon>
        <taxon>Streptophyta</taxon>
        <taxon>Embryophyta</taxon>
        <taxon>Tracheophyta</taxon>
        <taxon>Spermatophyta</taxon>
        <taxon>Magnoliopsida</taxon>
        <taxon>eudicotyledons</taxon>
        <taxon>Gunneridae</taxon>
        <taxon>Pentapetalae</taxon>
        <taxon>asterids</taxon>
        <taxon>lamiids</taxon>
        <taxon>Lamiales</taxon>
        <taxon>Orobanchaceae</taxon>
        <taxon>Pedicularideae</taxon>
        <taxon>Castillejinae</taxon>
        <taxon>Castilleja</taxon>
    </lineage>
</organism>
<comment type="caution">
    <text evidence="2">The sequence shown here is derived from an EMBL/GenBank/DDBJ whole genome shotgun (WGS) entry which is preliminary data.</text>
</comment>
<dbReference type="Proteomes" id="UP001632038">
    <property type="component" value="Unassembled WGS sequence"/>
</dbReference>
<dbReference type="EMBL" id="JAVIJP010000005">
    <property type="protein sequence ID" value="KAL3654398.1"/>
    <property type="molecule type" value="Genomic_DNA"/>
</dbReference>